<protein>
    <submittedName>
        <fullName evidence="4">Tetratricopeptide repeat protein</fullName>
    </submittedName>
</protein>
<dbReference type="InterPro" id="IPR019734">
    <property type="entry name" value="TPR_rpt"/>
</dbReference>
<dbReference type="EMBL" id="CP040442">
    <property type="protein sequence ID" value="QOW09836.1"/>
    <property type="molecule type" value="Genomic_DNA"/>
</dbReference>
<keyword evidence="2 3" id="KW-0802">TPR repeat</keyword>
<keyword evidence="5" id="KW-1185">Reference proteome</keyword>
<feature type="repeat" description="TPR" evidence="3">
    <location>
        <begin position="177"/>
        <end position="210"/>
    </location>
</feature>
<evidence type="ECO:0000256" key="2">
    <source>
        <dbReference type="ARBA" id="ARBA00022803"/>
    </source>
</evidence>
<reference evidence="4 5" key="1">
    <citation type="submission" date="2019-05" db="EMBL/GenBank/DDBJ databases">
        <title>Chryseobacterium sp. isolated from King George Island, maritime Antarctica.</title>
        <authorList>
            <person name="Peng X."/>
        </authorList>
    </citation>
    <scope>NUCLEOTIDE SEQUENCE [LARGE SCALE GENOMIC DNA]</scope>
    <source>
        <strain evidence="4 5">7-3A</strain>
    </source>
</reference>
<dbReference type="Gene3D" id="1.25.40.10">
    <property type="entry name" value="Tetratricopeptide repeat domain"/>
    <property type="match status" value="2"/>
</dbReference>
<evidence type="ECO:0000256" key="1">
    <source>
        <dbReference type="ARBA" id="ARBA00022737"/>
    </source>
</evidence>
<dbReference type="PANTHER" id="PTHR44858">
    <property type="entry name" value="TETRATRICOPEPTIDE REPEAT PROTEIN 6"/>
    <property type="match status" value="1"/>
</dbReference>
<dbReference type="InterPro" id="IPR050498">
    <property type="entry name" value="Ycf3"/>
</dbReference>
<dbReference type="PROSITE" id="PS50005">
    <property type="entry name" value="TPR"/>
    <property type="match status" value="1"/>
</dbReference>
<dbReference type="KEGG" id="kfa:Q73A0000_05395"/>
<dbReference type="Proteomes" id="UP000594195">
    <property type="component" value="Chromosome"/>
</dbReference>
<evidence type="ECO:0000313" key="4">
    <source>
        <dbReference type="EMBL" id="QOW09836.1"/>
    </source>
</evidence>
<dbReference type="Pfam" id="PF13431">
    <property type="entry name" value="TPR_17"/>
    <property type="match status" value="1"/>
</dbReference>
<dbReference type="SUPFAM" id="SSF48452">
    <property type="entry name" value="TPR-like"/>
    <property type="match status" value="2"/>
</dbReference>
<evidence type="ECO:0000256" key="3">
    <source>
        <dbReference type="PROSITE-ProRule" id="PRU00339"/>
    </source>
</evidence>
<dbReference type="SMART" id="SM00028">
    <property type="entry name" value="TPR"/>
    <property type="match status" value="3"/>
</dbReference>
<gene>
    <name evidence="4" type="ORF">Q73A0000_05395</name>
</gene>
<dbReference type="InterPro" id="IPR011990">
    <property type="entry name" value="TPR-like_helical_dom_sf"/>
</dbReference>
<evidence type="ECO:0000313" key="5">
    <source>
        <dbReference type="Proteomes" id="UP000594195"/>
    </source>
</evidence>
<sequence>MKIKNLLMKKILLFSVLLYVATYSQKINKNQVYDKYLKNGAYQGSYYNPKYQKYLDSALVLLPKDPYLWQQKSMPYFKKKQYELGFLALDNAVKYDDEYYTYHSYHAFIKCIFEKNYTDAVNEFDALIKFYPKGIIMDHSYYFYKSLSLIQLNRLNEAEENLNISLNLFKGNIEPHFLELFYMGIICYEKEDYEKGIQFFDKSLKQYPKFSDALYYKAKCLYNINQPDKAFEILKKSKEFLSEKYTINEDNAFYEDYPYQIKSWMVDNLIQQMGVVIKQR</sequence>
<dbReference type="AlphaFoldDB" id="A0A7M2Y6X2"/>
<name>A0A7M2Y6X2_9FLAO</name>
<dbReference type="PANTHER" id="PTHR44858:SF1">
    <property type="entry name" value="UDP-N-ACETYLGLUCOSAMINE--PEPTIDE N-ACETYLGLUCOSAMINYLTRANSFERASE SPINDLY-RELATED"/>
    <property type="match status" value="1"/>
</dbReference>
<accession>A0A7M2Y6X2</accession>
<keyword evidence="1" id="KW-0677">Repeat</keyword>
<proteinExistence type="predicted"/>
<organism evidence="4 5">
    <name type="scientific">Kaistella flava</name>
    <name type="common">ex Peng et al. 2021</name>
    <dbReference type="NCBI Taxonomy" id="2038776"/>
    <lineage>
        <taxon>Bacteria</taxon>
        <taxon>Pseudomonadati</taxon>
        <taxon>Bacteroidota</taxon>
        <taxon>Flavobacteriia</taxon>
        <taxon>Flavobacteriales</taxon>
        <taxon>Weeksellaceae</taxon>
        <taxon>Chryseobacterium group</taxon>
        <taxon>Kaistella</taxon>
    </lineage>
</organism>